<evidence type="ECO:0008006" key="3">
    <source>
        <dbReference type="Google" id="ProtNLM"/>
    </source>
</evidence>
<evidence type="ECO:0000313" key="1">
    <source>
        <dbReference type="EMBL" id="KAF9756157.1"/>
    </source>
</evidence>
<accession>A0A9P6KXM1</accession>
<name>A0A9P6KXM1_9MICR</name>
<organism evidence="1 2">
    <name type="scientific">Nosema granulosis</name>
    <dbReference type="NCBI Taxonomy" id="83296"/>
    <lineage>
        <taxon>Eukaryota</taxon>
        <taxon>Fungi</taxon>
        <taxon>Fungi incertae sedis</taxon>
        <taxon>Microsporidia</taxon>
        <taxon>Nosematidae</taxon>
        <taxon>Nosema</taxon>
    </lineage>
</organism>
<gene>
    <name evidence="1" type="ORF">NGRA_3310</name>
</gene>
<reference evidence="1 2" key="1">
    <citation type="journal article" date="2020" name="Genome Biol. Evol.">
        <title>Comparative genomics of strictly vertically transmitted, feminizing microsporidia endosymbionts of amphipod crustaceans.</title>
        <authorList>
            <person name="Cormier A."/>
            <person name="Chebbi M.A."/>
            <person name="Giraud I."/>
            <person name="Wattier R."/>
            <person name="Teixeira M."/>
            <person name="Gilbert C."/>
            <person name="Rigaud T."/>
            <person name="Cordaux R."/>
        </authorList>
    </citation>
    <scope>NUCLEOTIDE SEQUENCE [LARGE SCALE GENOMIC DNA]</scope>
    <source>
        <strain evidence="1 2">Ou3-Ou53</strain>
    </source>
</reference>
<dbReference type="Proteomes" id="UP000740883">
    <property type="component" value="Unassembled WGS sequence"/>
</dbReference>
<dbReference type="OrthoDB" id="2194985at2759"/>
<comment type="caution">
    <text evidence="1">The sequence shown here is derived from an EMBL/GenBank/DDBJ whole genome shotgun (WGS) entry which is preliminary data.</text>
</comment>
<protein>
    <recommendedName>
        <fullName evidence="3">Pol polyprotein</fullName>
    </recommendedName>
</protein>
<dbReference type="AlphaFoldDB" id="A0A9P6KXM1"/>
<keyword evidence="2" id="KW-1185">Reference proteome</keyword>
<sequence>MAKLKKLSEFGKKRWRDYVRDATLAVNLSFNRAIGTSPFIFEKGRLPELEVDKELGQRRILVSKSISENRKKVIFRKYKDEIIKGKIENKKSHSLGDKVLIFRPTQNKMKPNWHEGYTIKKNSVSRCIHCKEER</sequence>
<proteinExistence type="predicted"/>
<dbReference type="EMBL" id="SBJO01000805">
    <property type="protein sequence ID" value="KAF9756157.1"/>
    <property type="molecule type" value="Genomic_DNA"/>
</dbReference>
<evidence type="ECO:0000313" key="2">
    <source>
        <dbReference type="Proteomes" id="UP000740883"/>
    </source>
</evidence>